<dbReference type="InterPro" id="IPR051421">
    <property type="entry name" value="RNA_Proc_DNA_Dmg_Regulator"/>
</dbReference>
<dbReference type="GO" id="GO:0008380">
    <property type="term" value="P:RNA splicing"/>
    <property type="evidence" value="ECO:0007669"/>
    <property type="project" value="UniProtKB-KW"/>
</dbReference>
<dbReference type="Proteomes" id="UP001153365">
    <property type="component" value="Unassembled WGS sequence"/>
</dbReference>
<feature type="region of interest" description="Disordered" evidence="10">
    <location>
        <begin position="228"/>
        <end position="270"/>
    </location>
</feature>
<feature type="domain" description="SDE2-like" evidence="12">
    <location>
        <begin position="96"/>
        <end position="211"/>
    </location>
</feature>
<keyword evidence="4" id="KW-0963">Cytoplasm</keyword>
<sequence length="270" mass="29969">MDSSTSVPILISSFHPFPTISFVLPSYTQISDLPEILEPNLPIKSQSISTFSANRSIDSNSVGSISDLLSLSDGSIKHNNSMNDFLHLRLVPKVLGGKGGFGSQLRAAGGRMSSQKTQNNDSCRDLSGRRLSTIKEAQKLAAAIAAEPERQAEKKKELEERLKLLNQEVERLDALVNGTDDSNLKKSRRINDSHQLNQSKEGIQKLRSAVAEALLKKKQKKIFIAKKNLQKKPDPVLTSEEINEEDENKVEEIKEDAKNIEEQKHDEQAS</sequence>
<dbReference type="Pfam" id="PF22782">
    <property type="entry name" value="SDE2"/>
    <property type="match status" value="1"/>
</dbReference>
<proteinExistence type="inferred from homology"/>
<evidence type="ECO:0000256" key="6">
    <source>
        <dbReference type="ARBA" id="ARBA00023187"/>
    </source>
</evidence>
<feature type="coiled-coil region" evidence="9">
    <location>
        <begin position="148"/>
        <end position="175"/>
    </location>
</feature>
<evidence type="ECO:0000313" key="14">
    <source>
        <dbReference type="Proteomes" id="UP001153365"/>
    </source>
</evidence>
<evidence type="ECO:0000256" key="1">
    <source>
        <dbReference type="ARBA" id="ARBA00004123"/>
    </source>
</evidence>
<keyword evidence="5" id="KW-0507">mRNA processing</keyword>
<dbReference type="AlphaFoldDB" id="A0AAV0BLI5"/>
<keyword evidence="7" id="KW-0539">Nucleus</keyword>
<name>A0AAV0BLI5_PHAPC</name>
<feature type="compositionally biased region" description="Basic and acidic residues" evidence="10">
    <location>
        <begin position="250"/>
        <end position="270"/>
    </location>
</feature>
<evidence type="ECO:0000259" key="12">
    <source>
        <dbReference type="Pfam" id="PF22782"/>
    </source>
</evidence>
<keyword evidence="6" id="KW-0508">mRNA splicing</keyword>
<organism evidence="13 14">
    <name type="scientific">Phakopsora pachyrhizi</name>
    <name type="common">Asian soybean rust disease fungus</name>
    <dbReference type="NCBI Taxonomy" id="170000"/>
    <lineage>
        <taxon>Eukaryota</taxon>
        <taxon>Fungi</taxon>
        <taxon>Dikarya</taxon>
        <taxon>Basidiomycota</taxon>
        <taxon>Pucciniomycotina</taxon>
        <taxon>Pucciniomycetes</taxon>
        <taxon>Pucciniales</taxon>
        <taxon>Phakopsoraceae</taxon>
        <taxon>Phakopsora</taxon>
    </lineage>
</organism>
<evidence type="ECO:0000256" key="4">
    <source>
        <dbReference type="ARBA" id="ARBA00022490"/>
    </source>
</evidence>
<dbReference type="EMBL" id="CALTRL010005882">
    <property type="protein sequence ID" value="CAH7687498.1"/>
    <property type="molecule type" value="Genomic_DNA"/>
</dbReference>
<comment type="similarity">
    <text evidence="3">Belongs to the SDE2 family.</text>
</comment>
<evidence type="ECO:0000256" key="9">
    <source>
        <dbReference type="SAM" id="Coils"/>
    </source>
</evidence>
<dbReference type="GO" id="GO:0005634">
    <property type="term" value="C:nucleus"/>
    <property type="evidence" value="ECO:0007669"/>
    <property type="project" value="UniProtKB-SubCell"/>
</dbReference>
<feature type="domain" description="Sde2 ubiquitin" evidence="11">
    <location>
        <begin position="9"/>
        <end position="94"/>
    </location>
</feature>
<dbReference type="GO" id="GO:0006397">
    <property type="term" value="P:mRNA processing"/>
    <property type="evidence" value="ECO:0007669"/>
    <property type="project" value="UniProtKB-KW"/>
</dbReference>
<dbReference type="Pfam" id="PF13019">
    <property type="entry name" value="Sde2_N_Ubi_yeast"/>
    <property type="match status" value="1"/>
</dbReference>
<evidence type="ECO:0000256" key="8">
    <source>
        <dbReference type="ARBA" id="ARBA00023306"/>
    </source>
</evidence>
<dbReference type="PANTHER" id="PTHR12786">
    <property type="entry name" value="SPLICING FACTOR SF3A-RELATED"/>
    <property type="match status" value="1"/>
</dbReference>
<evidence type="ECO:0000259" key="11">
    <source>
        <dbReference type="Pfam" id="PF13019"/>
    </source>
</evidence>
<evidence type="ECO:0000256" key="5">
    <source>
        <dbReference type="ARBA" id="ARBA00022664"/>
    </source>
</evidence>
<dbReference type="GO" id="GO:0005737">
    <property type="term" value="C:cytoplasm"/>
    <property type="evidence" value="ECO:0007669"/>
    <property type="project" value="UniProtKB-SubCell"/>
</dbReference>
<protein>
    <submittedName>
        <fullName evidence="13">Telomere stability and silencing-domain-containing protein</fullName>
    </submittedName>
</protein>
<dbReference type="PANTHER" id="PTHR12786:SF1">
    <property type="entry name" value="SPLICING REGULATOR SDE2"/>
    <property type="match status" value="1"/>
</dbReference>
<evidence type="ECO:0000256" key="10">
    <source>
        <dbReference type="SAM" id="MobiDB-lite"/>
    </source>
</evidence>
<keyword evidence="9" id="KW-0175">Coiled coil</keyword>
<evidence type="ECO:0000256" key="2">
    <source>
        <dbReference type="ARBA" id="ARBA00004496"/>
    </source>
</evidence>
<reference evidence="13" key="1">
    <citation type="submission" date="2022-06" db="EMBL/GenBank/DDBJ databases">
        <authorList>
            <consortium name="SYNGENTA / RWTH Aachen University"/>
        </authorList>
    </citation>
    <scope>NUCLEOTIDE SEQUENCE</scope>
</reference>
<evidence type="ECO:0000256" key="7">
    <source>
        <dbReference type="ARBA" id="ARBA00023242"/>
    </source>
</evidence>
<dbReference type="InterPro" id="IPR024974">
    <property type="entry name" value="Sde2_N"/>
</dbReference>
<gene>
    <name evidence="13" type="ORF">PPACK8108_LOCUS22291</name>
</gene>
<dbReference type="InterPro" id="IPR053822">
    <property type="entry name" value="SDE2-like_dom"/>
</dbReference>
<evidence type="ECO:0000256" key="3">
    <source>
        <dbReference type="ARBA" id="ARBA00008726"/>
    </source>
</evidence>
<evidence type="ECO:0000313" key="13">
    <source>
        <dbReference type="EMBL" id="CAH7687498.1"/>
    </source>
</evidence>
<accession>A0AAV0BLI5</accession>
<comment type="caution">
    <text evidence="13">The sequence shown here is derived from an EMBL/GenBank/DDBJ whole genome shotgun (WGS) entry which is preliminary data.</text>
</comment>
<comment type="subcellular location">
    <subcellularLocation>
        <location evidence="2">Cytoplasm</location>
    </subcellularLocation>
    <subcellularLocation>
        <location evidence="1">Nucleus</location>
    </subcellularLocation>
</comment>
<keyword evidence="8" id="KW-0131">Cell cycle</keyword>
<keyword evidence="14" id="KW-1185">Reference proteome</keyword>